<reference evidence="2" key="5">
    <citation type="journal article" date="2021" name="G3 (Bethesda)">
        <title>Aegilops tauschii genome assembly Aet v5.0 features greater sequence contiguity and improved annotation.</title>
        <authorList>
            <person name="Wang L."/>
            <person name="Zhu T."/>
            <person name="Rodriguez J.C."/>
            <person name="Deal K.R."/>
            <person name="Dubcovsky J."/>
            <person name="McGuire P.E."/>
            <person name="Lux T."/>
            <person name="Spannagl M."/>
            <person name="Mayer K.F.X."/>
            <person name="Baldrich P."/>
            <person name="Meyers B.C."/>
            <person name="Huo N."/>
            <person name="Gu Y.Q."/>
            <person name="Zhou H."/>
            <person name="Devos K.M."/>
            <person name="Bennetzen J.L."/>
            <person name="Unver T."/>
            <person name="Budak H."/>
            <person name="Gulick P.J."/>
            <person name="Galiba G."/>
            <person name="Kalapos B."/>
            <person name="Nelson D.R."/>
            <person name="Li P."/>
            <person name="You F.M."/>
            <person name="Luo M.C."/>
            <person name="Dvorak J."/>
        </authorList>
    </citation>
    <scope>NUCLEOTIDE SEQUENCE [LARGE SCALE GENOMIC DNA]</scope>
    <source>
        <strain evidence="2">cv. AL8/78</strain>
    </source>
</reference>
<evidence type="ECO:0000313" key="3">
    <source>
        <dbReference type="Proteomes" id="UP000015105"/>
    </source>
</evidence>
<dbReference type="Proteomes" id="UP000015105">
    <property type="component" value="Chromosome 3D"/>
</dbReference>
<proteinExistence type="predicted"/>
<feature type="domain" description="Reverse transcriptase zinc-binding" evidence="1">
    <location>
        <begin position="90"/>
        <end position="143"/>
    </location>
</feature>
<dbReference type="EnsemblPlants" id="AET3Gv20915500.1">
    <property type="protein sequence ID" value="AET3Gv20915500.1"/>
    <property type="gene ID" value="AET3Gv20915500"/>
</dbReference>
<sequence>MVKTLFSGKIYGLAITHLGNVLIGCTYLTFSVNFTVAKVFEEGWGCIRFRRVLFGETAKLWAELKTCCANVMLSKDRDGCRWLLTKNGFFSVKSLYNFLKMQQVQCKFKSFWKIKIPLRVKKILWLTFMDSILTKDNLASASWLDR</sequence>
<reference evidence="3" key="2">
    <citation type="journal article" date="2017" name="Nat. Plants">
        <title>The Aegilops tauschii genome reveals multiple impacts of transposons.</title>
        <authorList>
            <person name="Zhao G."/>
            <person name="Zou C."/>
            <person name="Li K."/>
            <person name="Wang K."/>
            <person name="Li T."/>
            <person name="Gao L."/>
            <person name="Zhang X."/>
            <person name="Wang H."/>
            <person name="Yang Z."/>
            <person name="Liu X."/>
            <person name="Jiang W."/>
            <person name="Mao L."/>
            <person name="Kong X."/>
            <person name="Jiao Y."/>
            <person name="Jia J."/>
        </authorList>
    </citation>
    <scope>NUCLEOTIDE SEQUENCE [LARGE SCALE GENOMIC DNA]</scope>
    <source>
        <strain evidence="3">cv. AL8/78</strain>
    </source>
</reference>
<organism evidence="2 3">
    <name type="scientific">Aegilops tauschii subsp. strangulata</name>
    <name type="common">Goatgrass</name>
    <dbReference type="NCBI Taxonomy" id="200361"/>
    <lineage>
        <taxon>Eukaryota</taxon>
        <taxon>Viridiplantae</taxon>
        <taxon>Streptophyta</taxon>
        <taxon>Embryophyta</taxon>
        <taxon>Tracheophyta</taxon>
        <taxon>Spermatophyta</taxon>
        <taxon>Magnoliopsida</taxon>
        <taxon>Liliopsida</taxon>
        <taxon>Poales</taxon>
        <taxon>Poaceae</taxon>
        <taxon>BOP clade</taxon>
        <taxon>Pooideae</taxon>
        <taxon>Triticodae</taxon>
        <taxon>Triticeae</taxon>
        <taxon>Triticinae</taxon>
        <taxon>Aegilops</taxon>
    </lineage>
</organism>
<dbReference type="Pfam" id="PF13966">
    <property type="entry name" value="zf-RVT"/>
    <property type="match status" value="1"/>
</dbReference>
<dbReference type="AlphaFoldDB" id="A0A453G800"/>
<protein>
    <recommendedName>
        <fullName evidence="1">Reverse transcriptase zinc-binding domain-containing protein</fullName>
    </recommendedName>
</protein>
<dbReference type="Gramene" id="AET3Gv20915500.1">
    <property type="protein sequence ID" value="AET3Gv20915500.1"/>
    <property type="gene ID" value="AET3Gv20915500"/>
</dbReference>
<dbReference type="InterPro" id="IPR026960">
    <property type="entry name" value="RVT-Znf"/>
</dbReference>
<dbReference type="PROSITE" id="PS51257">
    <property type="entry name" value="PROKAR_LIPOPROTEIN"/>
    <property type="match status" value="1"/>
</dbReference>
<reference evidence="2" key="4">
    <citation type="submission" date="2019-03" db="UniProtKB">
        <authorList>
            <consortium name="EnsemblPlants"/>
        </authorList>
    </citation>
    <scope>IDENTIFICATION</scope>
</reference>
<evidence type="ECO:0000259" key="1">
    <source>
        <dbReference type="Pfam" id="PF13966"/>
    </source>
</evidence>
<accession>A0A453G800</accession>
<reference evidence="3" key="1">
    <citation type="journal article" date="2014" name="Science">
        <title>Ancient hybridizations among the ancestral genomes of bread wheat.</title>
        <authorList>
            <consortium name="International Wheat Genome Sequencing Consortium,"/>
            <person name="Marcussen T."/>
            <person name="Sandve S.R."/>
            <person name="Heier L."/>
            <person name="Spannagl M."/>
            <person name="Pfeifer M."/>
            <person name="Jakobsen K.S."/>
            <person name="Wulff B.B."/>
            <person name="Steuernagel B."/>
            <person name="Mayer K.F."/>
            <person name="Olsen O.A."/>
        </authorList>
    </citation>
    <scope>NUCLEOTIDE SEQUENCE [LARGE SCALE GENOMIC DNA]</scope>
    <source>
        <strain evidence="3">cv. AL8/78</strain>
    </source>
</reference>
<reference evidence="2" key="3">
    <citation type="journal article" date="2017" name="Nature">
        <title>Genome sequence of the progenitor of the wheat D genome Aegilops tauschii.</title>
        <authorList>
            <person name="Luo M.C."/>
            <person name="Gu Y.Q."/>
            <person name="Puiu D."/>
            <person name="Wang H."/>
            <person name="Twardziok S.O."/>
            <person name="Deal K.R."/>
            <person name="Huo N."/>
            <person name="Zhu T."/>
            <person name="Wang L."/>
            <person name="Wang Y."/>
            <person name="McGuire P.E."/>
            <person name="Liu S."/>
            <person name="Long H."/>
            <person name="Ramasamy R.K."/>
            <person name="Rodriguez J.C."/>
            <person name="Van S.L."/>
            <person name="Yuan L."/>
            <person name="Wang Z."/>
            <person name="Xia Z."/>
            <person name="Xiao L."/>
            <person name="Anderson O.D."/>
            <person name="Ouyang S."/>
            <person name="Liang Y."/>
            <person name="Zimin A.V."/>
            <person name="Pertea G."/>
            <person name="Qi P."/>
            <person name="Bennetzen J.L."/>
            <person name="Dai X."/>
            <person name="Dawson M.W."/>
            <person name="Muller H.G."/>
            <person name="Kugler K."/>
            <person name="Rivarola-Duarte L."/>
            <person name="Spannagl M."/>
            <person name="Mayer K.F.X."/>
            <person name="Lu F.H."/>
            <person name="Bevan M.W."/>
            <person name="Leroy P."/>
            <person name="Li P."/>
            <person name="You F.M."/>
            <person name="Sun Q."/>
            <person name="Liu Z."/>
            <person name="Lyons E."/>
            <person name="Wicker T."/>
            <person name="Salzberg S.L."/>
            <person name="Devos K.M."/>
            <person name="Dvorak J."/>
        </authorList>
    </citation>
    <scope>NUCLEOTIDE SEQUENCE [LARGE SCALE GENOMIC DNA]</scope>
    <source>
        <strain evidence="2">cv. AL8/78</strain>
    </source>
</reference>
<evidence type="ECO:0000313" key="2">
    <source>
        <dbReference type="EnsemblPlants" id="AET3Gv20915500.1"/>
    </source>
</evidence>
<keyword evidence="3" id="KW-1185">Reference proteome</keyword>
<name>A0A453G800_AEGTS</name>